<sequence>MYIPIAITLLVAYLTRFFDKLLLFINQYSTAVAQNVSANTTTASLIQPELIAGLYSSGMIISIVVFVLFVIFALFATIAIAILAETDKFSSAFQIGDIMEDIGNIGWGNYIV</sequence>
<proteinExistence type="predicted"/>
<protein>
    <submittedName>
        <fullName evidence="2">Uncharacterized protein</fullName>
    </submittedName>
</protein>
<accession>A0A366M823</accession>
<keyword evidence="1" id="KW-0472">Membrane</keyword>
<comment type="caution">
    <text evidence="2">The sequence shown here is derived from an EMBL/GenBank/DDBJ whole genome shotgun (WGS) entry which is preliminary data.</text>
</comment>
<gene>
    <name evidence="2" type="ORF">ALNOE001_21380</name>
</gene>
<keyword evidence="1" id="KW-0812">Transmembrane</keyword>
<dbReference type="EMBL" id="NIZT01000070">
    <property type="protein sequence ID" value="RBQ22391.1"/>
    <property type="molecule type" value="Genomic_DNA"/>
</dbReference>
<dbReference type="AlphaFoldDB" id="A0A366M823"/>
<dbReference type="InterPro" id="IPR025098">
    <property type="entry name" value="DUF4013"/>
</dbReference>
<evidence type="ECO:0000313" key="2">
    <source>
        <dbReference type="EMBL" id="RBQ22391.1"/>
    </source>
</evidence>
<keyword evidence="1" id="KW-1133">Transmembrane helix</keyword>
<keyword evidence="3" id="KW-1185">Reference proteome</keyword>
<evidence type="ECO:0000313" key="3">
    <source>
        <dbReference type="Proteomes" id="UP000253099"/>
    </source>
</evidence>
<dbReference type="Pfam" id="PF13197">
    <property type="entry name" value="DUF4013"/>
    <property type="match status" value="1"/>
</dbReference>
<feature type="transmembrane region" description="Helical" evidence="1">
    <location>
        <begin position="59"/>
        <end position="84"/>
    </location>
</feature>
<reference evidence="2 3" key="1">
    <citation type="submission" date="2018-06" db="EMBL/GenBank/DDBJ databases">
        <title>Genomic insight into two independent archaeal endosymbiosis events.</title>
        <authorList>
            <person name="Lind A.E."/>
            <person name="Lewis W.H."/>
            <person name="Spang A."/>
            <person name="Guy L."/>
            <person name="Embley M.T."/>
            <person name="Ettema T.J.G."/>
        </authorList>
    </citation>
    <scope>NUCLEOTIDE SEQUENCE [LARGE SCALE GENOMIC DNA]</scope>
    <source>
        <strain evidence="2">NOE</strain>
    </source>
</reference>
<dbReference type="Proteomes" id="UP000253099">
    <property type="component" value="Unassembled WGS sequence"/>
</dbReference>
<organism evidence="2 3">
    <name type="scientific">Candidatus Methanobinarius endosymbioticus</name>
    <dbReference type="NCBI Taxonomy" id="2006182"/>
    <lineage>
        <taxon>Archaea</taxon>
        <taxon>Methanobacteriati</taxon>
        <taxon>Methanobacteriota</taxon>
        <taxon>Methanomada group</taxon>
        <taxon>Methanobacteria</taxon>
        <taxon>Methanobacteriales</taxon>
        <taxon>Methanobacteriaceae</taxon>
        <taxon>Candidatus Methanobinarius</taxon>
    </lineage>
</organism>
<name>A0A366M823_9EURY</name>
<evidence type="ECO:0000256" key="1">
    <source>
        <dbReference type="SAM" id="Phobius"/>
    </source>
</evidence>